<dbReference type="InterPro" id="IPR007039">
    <property type="entry name" value="TrbC/VirB2"/>
</dbReference>
<keyword evidence="1" id="KW-1133">Transmembrane helix</keyword>
<evidence type="ECO:0000256" key="1">
    <source>
        <dbReference type="SAM" id="Phobius"/>
    </source>
</evidence>
<dbReference type="RefSeq" id="WP_188792948.1">
    <property type="nucleotide sequence ID" value="NZ_BMJA01000001.1"/>
</dbReference>
<evidence type="ECO:0000256" key="2">
    <source>
        <dbReference type="SAM" id="SignalP"/>
    </source>
</evidence>
<feature type="signal peptide" evidence="2">
    <location>
        <begin position="1"/>
        <end position="30"/>
    </location>
</feature>
<proteinExistence type="predicted"/>
<feature type="chain" id="PRO_5045826146" description="Type IV secretion system protein VirB2" evidence="2">
    <location>
        <begin position="31"/>
        <end position="135"/>
    </location>
</feature>
<evidence type="ECO:0000313" key="3">
    <source>
        <dbReference type="EMBL" id="GGA22113.1"/>
    </source>
</evidence>
<keyword evidence="4" id="KW-1185">Reference proteome</keyword>
<dbReference type="Pfam" id="PF04956">
    <property type="entry name" value="TrbC"/>
    <property type="match status" value="1"/>
</dbReference>
<organism evidence="3 4">
    <name type="scientific">Dyella nitratireducens</name>
    <dbReference type="NCBI Taxonomy" id="1849580"/>
    <lineage>
        <taxon>Bacteria</taxon>
        <taxon>Pseudomonadati</taxon>
        <taxon>Pseudomonadota</taxon>
        <taxon>Gammaproteobacteria</taxon>
        <taxon>Lysobacterales</taxon>
        <taxon>Rhodanobacteraceae</taxon>
        <taxon>Dyella</taxon>
    </lineage>
</organism>
<comment type="caution">
    <text evidence="3">The sequence shown here is derived from an EMBL/GenBank/DDBJ whole genome shotgun (WGS) entry which is preliminary data.</text>
</comment>
<gene>
    <name evidence="3" type="ORF">GCM10010981_07870</name>
</gene>
<accession>A0ABQ1FMW0</accession>
<evidence type="ECO:0008006" key="5">
    <source>
        <dbReference type="Google" id="ProtNLM"/>
    </source>
</evidence>
<keyword evidence="2" id="KW-0732">Signal</keyword>
<name>A0ABQ1FMW0_9GAMM</name>
<feature type="transmembrane region" description="Helical" evidence="1">
    <location>
        <begin position="46"/>
        <end position="68"/>
    </location>
</feature>
<evidence type="ECO:0000313" key="4">
    <source>
        <dbReference type="Proteomes" id="UP000620046"/>
    </source>
</evidence>
<dbReference type="EMBL" id="BMJA01000001">
    <property type="protein sequence ID" value="GGA22113.1"/>
    <property type="molecule type" value="Genomic_DNA"/>
</dbReference>
<keyword evidence="1" id="KW-0812">Transmembrane</keyword>
<dbReference type="Proteomes" id="UP000620046">
    <property type="component" value="Unassembled WGS sequence"/>
</dbReference>
<sequence>MISRNRLSRIHSLTLLVLAASLVLPSMGFAQDASELTQTTCGFFSNINTVLNAISIVVVTIAVMFSGYKVAFSHARIAEVTPVLIGAILIGAASQIAKLFLSGSAGSSQCQATTGLIPHGFDHVAAVVYAVLPLV</sequence>
<feature type="transmembrane region" description="Helical" evidence="1">
    <location>
        <begin position="80"/>
        <end position="101"/>
    </location>
</feature>
<keyword evidence="1" id="KW-0472">Membrane</keyword>
<protein>
    <recommendedName>
        <fullName evidence="5">Type IV secretion system protein VirB2</fullName>
    </recommendedName>
</protein>
<reference evidence="4" key="1">
    <citation type="journal article" date="2019" name="Int. J. Syst. Evol. Microbiol.">
        <title>The Global Catalogue of Microorganisms (GCM) 10K type strain sequencing project: providing services to taxonomists for standard genome sequencing and annotation.</title>
        <authorList>
            <consortium name="The Broad Institute Genomics Platform"/>
            <consortium name="The Broad Institute Genome Sequencing Center for Infectious Disease"/>
            <person name="Wu L."/>
            <person name="Ma J."/>
        </authorList>
    </citation>
    <scope>NUCLEOTIDE SEQUENCE [LARGE SCALE GENOMIC DNA]</scope>
    <source>
        <strain evidence="4">CGMCC 1.15439</strain>
    </source>
</reference>